<dbReference type="AlphaFoldDB" id="A0A3B6XEQ3"/>
<keyword evidence="2" id="KW-0614">Plasmid</keyword>
<sequence>MVRCTALGGPLGAALFGAFLCGTRLLLGGCYFGAGVGAYPFELGSDLFEGLLSGCAFLAALCSSFFGPLIGGAQLLGGRGLLGGGVGAYLFELGAQLVQSLLGAAKFGGVLGGLTRGRGVCSARLFAGLGGRPGGLRGLAASYLCGRFRVALELLGLARLMLGYRATMIGLDKPHHR</sequence>
<geneLocation type="plasmid" evidence="2 3">
    <name>pMAC109a</name>
</geneLocation>
<evidence type="ECO:0000313" key="3">
    <source>
        <dbReference type="Proteomes" id="UP000259236"/>
    </source>
</evidence>
<feature type="transmembrane region" description="Helical" evidence="1">
    <location>
        <begin position="12"/>
        <end position="39"/>
    </location>
</feature>
<feature type="transmembrane region" description="Helical" evidence="1">
    <location>
        <begin position="51"/>
        <end position="71"/>
    </location>
</feature>
<evidence type="ECO:0000256" key="1">
    <source>
        <dbReference type="SAM" id="Phobius"/>
    </source>
</evidence>
<organism evidence="2 3">
    <name type="scientific">Mycobacterium avium subsp. hominissuis</name>
    <dbReference type="NCBI Taxonomy" id="439334"/>
    <lineage>
        <taxon>Bacteria</taxon>
        <taxon>Bacillati</taxon>
        <taxon>Actinomycetota</taxon>
        <taxon>Actinomycetes</taxon>
        <taxon>Mycobacteriales</taxon>
        <taxon>Mycobacteriaceae</taxon>
        <taxon>Mycobacterium</taxon>
        <taxon>Mycobacterium avium complex (MAC)</taxon>
    </lineage>
</organism>
<keyword evidence="1" id="KW-0812">Transmembrane</keyword>
<protein>
    <submittedName>
        <fullName evidence="2">Uncharacterized protein</fullName>
    </submittedName>
</protein>
<gene>
    <name evidence="2" type="ORF">DFS55_25110</name>
</gene>
<keyword evidence="1" id="KW-1133">Transmembrane helix</keyword>
<keyword evidence="1" id="KW-0472">Membrane</keyword>
<accession>A0A3B6XEQ3</accession>
<name>A0A3B6XEQ3_MYCAV</name>
<reference evidence="2 3" key="1">
    <citation type="submission" date="2018-05" db="EMBL/GenBank/DDBJ databases">
        <title>Sequencing and annotation of Mycobacterium avium strain 109 (MAC109).</title>
        <authorList>
            <person name="Matern W.M."/>
            <person name="Bader J.S."/>
            <person name="Karakousis P.C."/>
        </authorList>
    </citation>
    <scope>NUCLEOTIDE SEQUENCE [LARGE SCALE GENOMIC DNA]</scope>
    <source>
        <strain evidence="2 3">MAC109</strain>
        <plasmid evidence="2 3">pMAC109a</plasmid>
    </source>
</reference>
<dbReference type="Proteomes" id="UP000259236">
    <property type="component" value="Plasmid pMAC109a"/>
</dbReference>
<dbReference type="EMBL" id="CP029333">
    <property type="protein sequence ID" value="AXO25914.1"/>
    <property type="molecule type" value="Genomic_DNA"/>
</dbReference>
<proteinExistence type="predicted"/>
<evidence type="ECO:0000313" key="2">
    <source>
        <dbReference type="EMBL" id="AXO25914.1"/>
    </source>
</evidence>